<feature type="domain" description="Aminoglycoside phosphotransferase" evidence="16">
    <location>
        <begin position="152"/>
        <end position="386"/>
    </location>
</feature>
<dbReference type="Gene3D" id="3.90.1200.10">
    <property type="match status" value="1"/>
</dbReference>
<feature type="region of interest" description="Disordered" evidence="15">
    <location>
        <begin position="122"/>
        <end position="141"/>
    </location>
</feature>
<evidence type="ECO:0000259" key="17">
    <source>
        <dbReference type="Pfam" id="PF18085"/>
    </source>
</evidence>
<accession>A0ABX5VS98</accession>
<evidence type="ECO:0000313" key="19">
    <source>
        <dbReference type="Proteomes" id="UP000313948"/>
    </source>
</evidence>
<dbReference type="InterPro" id="IPR002575">
    <property type="entry name" value="Aminoglycoside_PTrfase"/>
</dbReference>
<evidence type="ECO:0000256" key="3">
    <source>
        <dbReference type="ARBA" id="ARBA00011245"/>
    </source>
</evidence>
<evidence type="ECO:0000256" key="9">
    <source>
        <dbReference type="ARBA" id="ARBA00022777"/>
    </source>
</evidence>
<evidence type="ECO:0000256" key="14">
    <source>
        <dbReference type="ARBA" id="ARBA00049067"/>
    </source>
</evidence>
<keyword evidence="9" id="KW-0418">Kinase</keyword>
<comment type="similarity">
    <text evidence="2">Belongs to the aminoglycoside phosphotransferase family.</text>
</comment>
<evidence type="ECO:0000256" key="15">
    <source>
        <dbReference type="SAM" id="MobiDB-lite"/>
    </source>
</evidence>
<dbReference type="Pfam" id="PF18085">
    <property type="entry name" value="Mak_N_cap"/>
    <property type="match status" value="1"/>
</dbReference>
<evidence type="ECO:0000259" key="16">
    <source>
        <dbReference type="Pfam" id="PF01636"/>
    </source>
</evidence>
<evidence type="ECO:0000256" key="5">
    <source>
        <dbReference type="ARBA" id="ARBA00013882"/>
    </source>
</evidence>
<dbReference type="SUPFAM" id="SSF56112">
    <property type="entry name" value="Protein kinase-like (PK-like)"/>
    <property type="match status" value="1"/>
</dbReference>
<dbReference type="EMBL" id="CP040899">
    <property type="protein sequence ID" value="QDB80039.1"/>
    <property type="molecule type" value="Genomic_DNA"/>
</dbReference>
<keyword evidence="6" id="KW-0321">Glycogen metabolism</keyword>
<keyword evidence="19" id="KW-1185">Reference proteome</keyword>
<keyword evidence="12" id="KW-0119">Carbohydrate metabolism</keyword>
<keyword evidence="10" id="KW-0067">ATP-binding</keyword>
<evidence type="ECO:0000256" key="13">
    <source>
        <dbReference type="ARBA" id="ARBA00031251"/>
    </source>
</evidence>
<evidence type="ECO:0000313" key="18">
    <source>
        <dbReference type="EMBL" id="QDB80039.1"/>
    </source>
</evidence>
<dbReference type="RefSeq" id="WP_139948924.1">
    <property type="nucleotide sequence ID" value="NZ_CP040899.1"/>
</dbReference>
<evidence type="ECO:0000256" key="10">
    <source>
        <dbReference type="ARBA" id="ARBA00022840"/>
    </source>
</evidence>
<evidence type="ECO:0000256" key="7">
    <source>
        <dbReference type="ARBA" id="ARBA00022679"/>
    </source>
</evidence>
<evidence type="ECO:0000256" key="12">
    <source>
        <dbReference type="ARBA" id="ARBA00023277"/>
    </source>
</evidence>
<dbReference type="InterPro" id="IPR040999">
    <property type="entry name" value="Mak_N_cap"/>
</dbReference>
<evidence type="ECO:0000256" key="1">
    <source>
        <dbReference type="ARBA" id="ARBA00004964"/>
    </source>
</evidence>
<dbReference type="InterPro" id="IPR011009">
    <property type="entry name" value="Kinase-like_dom_sf"/>
</dbReference>
<evidence type="ECO:0000256" key="8">
    <source>
        <dbReference type="ARBA" id="ARBA00022741"/>
    </source>
</evidence>
<dbReference type="Proteomes" id="UP000313948">
    <property type="component" value="Chromosome"/>
</dbReference>
<sequence length="462" mass="49920">MATMTPSFDQFLPEWVARQRWYTAKGNAPQLRRVGGLRYQDPDGEVGIDTWLLRDDSGPEPVLYQVPLTYRGAPVPGLEHALVAEAEHSELGRRWVYDACHDPVGARVLLDTIVEERAVDSDAGAAHGHATGHRAGGPGAMGAHTRGEQVRVLTGEQSNTSIILEGEDGPPVICKVFRVIGQGRNPDVVVQEALADAGSTRVPAPLGDLSCTWTGPSGEEQQGHLAFAQEFLPGVEDAWRVAVRAAVAGQRFAAGDLGAAVASVHRDLAAAFPVHEATAPVRTRLRSTWDDRTTAALLAVPDLEELREAVGAVYARAEAAPWPALQRIHGDLHLGQVIEAPGRGWLLLDFEGEPLRPVPERTAPDLALRDVAGMLRSLDYAAGAARRQHGADVAEEWVSAARADFLDGYARETGHDPREHAELLAALELDKALYEAVYEVRNRPDWLPIPLTAVRRLLGATT</sequence>
<dbReference type="EC" id="2.7.1.175" evidence="4"/>
<comment type="pathway">
    <text evidence="1">Glycan biosynthesis; glycogen biosynthesis.</text>
</comment>
<keyword evidence="11" id="KW-0320">Glycogen biosynthesis</keyword>
<keyword evidence="7" id="KW-0808">Transferase</keyword>
<protein>
    <recommendedName>
        <fullName evidence="5">Maltokinase</fullName>
        <ecNumber evidence="4">2.7.1.175</ecNumber>
    </recommendedName>
    <alternativeName>
        <fullName evidence="13">Maltose-1-phosphate synthase</fullName>
    </alternativeName>
</protein>
<evidence type="ECO:0000256" key="6">
    <source>
        <dbReference type="ARBA" id="ARBA00022600"/>
    </source>
</evidence>
<reference evidence="18 19" key="1">
    <citation type="submission" date="2019-05" db="EMBL/GenBank/DDBJ databases">
        <title>Georgenia *** sp. nov., and Georgenia *** sp. nov., isolated from the intestinal contents of plateau pika (Ochotona curzoniae) in the Qinghai-Tibet plateau of China.</title>
        <authorList>
            <person name="Tian Z."/>
        </authorList>
    </citation>
    <scope>NUCLEOTIDE SEQUENCE [LARGE SCALE GENOMIC DNA]</scope>
    <source>
        <strain evidence="18 19">Z294</strain>
    </source>
</reference>
<comment type="subunit">
    <text evidence="3">Monomer.</text>
</comment>
<evidence type="ECO:0000256" key="4">
    <source>
        <dbReference type="ARBA" id="ARBA00011962"/>
    </source>
</evidence>
<evidence type="ECO:0000256" key="2">
    <source>
        <dbReference type="ARBA" id="ARBA00006219"/>
    </source>
</evidence>
<evidence type="ECO:0000256" key="11">
    <source>
        <dbReference type="ARBA" id="ARBA00023056"/>
    </source>
</evidence>
<feature type="domain" description="Maltokinase N-terminal cap" evidence="17">
    <location>
        <begin position="15"/>
        <end position="102"/>
    </location>
</feature>
<proteinExistence type="inferred from homology"/>
<keyword evidence="8" id="KW-0547">Nucleotide-binding</keyword>
<gene>
    <name evidence="18" type="ORF">FE251_12095</name>
</gene>
<comment type="catalytic activity">
    <reaction evidence="14">
        <text>D-maltose + ATP = alpha-maltose 1-phosphate + ADP + H(+)</text>
        <dbReference type="Rhea" id="RHEA:31915"/>
        <dbReference type="ChEBI" id="CHEBI:15378"/>
        <dbReference type="ChEBI" id="CHEBI:17306"/>
        <dbReference type="ChEBI" id="CHEBI:30616"/>
        <dbReference type="ChEBI" id="CHEBI:63576"/>
        <dbReference type="ChEBI" id="CHEBI:456216"/>
        <dbReference type="EC" id="2.7.1.175"/>
    </reaction>
</comment>
<name>A0ABX5VS98_9MICO</name>
<organism evidence="18 19">
    <name type="scientific">Georgenia wutianyii</name>
    <dbReference type="NCBI Taxonomy" id="2585135"/>
    <lineage>
        <taxon>Bacteria</taxon>
        <taxon>Bacillati</taxon>
        <taxon>Actinomycetota</taxon>
        <taxon>Actinomycetes</taxon>
        <taxon>Micrococcales</taxon>
        <taxon>Bogoriellaceae</taxon>
        <taxon>Georgenia</taxon>
    </lineage>
</organism>
<dbReference type="Pfam" id="PF01636">
    <property type="entry name" value="APH"/>
    <property type="match status" value="1"/>
</dbReference>